<reference evidence="2 3" key="1">
    <citation type="submission" date="2020-08" db="EMBL/GenBank/DDBJ databases">
        <title>Novel species isolated from subtropical streams in China.</title>
        <authorList>
            <person name="Lu H."/>
        </authorList>
    </citation>
    <scope>NUCLEOTIDE SEQUENCE [LARGE SCALE GENOMIC DNA]</scope>
    <source>
        <strain evidence="2 3">CY18W</strain>
    </source>
</reference>
<dbReference type="InterPro" id="IPR051924">
    <property type="entry name" value="GST_Kappa/NadH"/>
</dbReference>
<comment type="caution">
    <text evidence="2">The sequence shown here is derived from an EMBL/GenBank/DDBJ whole genome shotgun (WGS) entry which is preliminary data.</text>
</comment>
<dbReference type="PANTHER" id="PTHR42943:SF2">
    <property type="entry name" value="GLUTATHIONE S-TRANSFERASE KAPPA 1"/>
    <property type="match status" value="1"/>
</dbReference>
<evidence type="ECO:0000259" key="1">
    <source>
        <dbReference type="Pfam" id="PF01323"/>
    </source>
</evidence>
<proteinExistence type="predicted"/>
<feature type="domain" description="DSBA-like thioredoxin" evidence="1">
    <location>
        <begin position="3"/>
        <end position="183"/>
    </location>
</feature>
<evidence type="ECO:0000313" key="2">
    <source>
        <dbReference type="EMBL" id="MBC3920249.1"/>
    </source>
</evidence>
<sequence length="212" mass="24574">MKQLDWYFDFISPFAYLQHELLMRAQMTDRLHYHPVLFASLLNHWDNKGPAEIPPKRQWTFEHCVWLARKHGISLRMLPEHPFNPLPVLRLCLVLGSTAPVVRRLFSFVWQEGHLPTQTGHWQALLDELQVTPAMLDTPDIKQMLRLNGEKAIAADVFGVPTTVVDGRCFWGLDSTDMLQTYLNGDDFFNSPEMVAARKMPYGLQRKITEKT</sequence>
<dbReference type="RefSeq" id="WP_186949601.1">
    <property type="nucleotide sequence ID" value="NZ_JACOGF010000014.1"/>
</dbReference>
<dbReference type="Proteomes" id="UP000650424">
    <property type="component" value="Unassembled WGS sequence"/>
</dbReference>
<evidence type="ECO:0000313" key="3">
    <source>
        <dbReference type="Proteomes" id="UP000650424"/>
    </source>
</evidence>
<accession>A0ABR6ZX53</accession>
<dbReference type="EMBL" id="JACOGF010000014">
    <property type="protein sequence ID" value="MBC3920249.1"/>
    <property type="molecule type" value="Genomic_DNA"/>
</dbReference>
<protein>
    <submittedName>
        <fullName evidence="2">DsbA family protein</fullName>
    </submittedName>
</protein>
<dbReference type="Pfam" id="PF01323">
    <property type="entry name" value="DSBA"/>
    <property type="match status" value="1"/>
</dbReference>
<keyword evidence="3" id="KW-1185">Reference proteome</keyword>
<dbReference type="InterPro" id="IPR001853">
    <property type="entry name" value="DSBA-like_thioredoxin_dom"/>
</dbReference>
<organism evidence="2 3">
    <name type="scientific">Undibacterium hunanense</name>
    <dbReference type="NCBI Taxonomy" id="2762292"/>
    <lineage>
        <taxon>Bacteria</taxon>
        <taxon>Pseudomonadati</taxon>
        <taxon>Pseudomonadota</taxon>
        <taxon>Betaproteobacteria</taxon>
        <taxon>Burkholderiales</taxon>
        <taxon>Oxalobacteraceae</taxon>
        <taxon>Undibacterium</taxon>
    </lineage>
</organism>
<dbReference type="PANTHER" id="PTHR42943">
    <property type="entry name" value="GLUTATHIONE S-TRANSFERASE KAPPA"/>
    <property type="match status" value="1"/>
</dbReference>
<gene>
    <name evidence="2" type="ORF">H8L32_22485</name>
</gene>
<dbReference type="Gene3D" id="3.40.30.10">
    <property type="entry name" value="Glutaredoxin"/>
    <property type="match status" value="1"/>
</dbReference>
<name>A0ABR6ZX53_9BURK</name>
<dbReference type="InterPro" id="IPR036249">
    <property type="entry name" value="Thioredoxin-like_sf"/>
</dbReference>
<dbReference type="SUPFAM" id="SSF52833">
    <property type="entry name" value="Thioredoxin-like"/>
    <property type="match status" value="1"/>
</dbReference>